<dbReference type="Proteomes" id="UP001318860">
    <property type="component" value="Unassembled WGS sequence"/>
</dbReference>
<accession>A0ABR0UZF3</accession>
<evidence type="ECO:0000256" key="5">
    <source>
        <dbReference type="ARBA" id="ARBA00023004"/>
    </source>
</evidence>
<dbReference type="Pfam" id="PF03055">
    <property type="entry name" value="RPE65"/>
    <property type="match status" value="1"/>
</dbReference>
<keyword evidence="3" id="KW-0479">Metal-binding</keyword>
<gene>
    <name evidence="6" type="ORF">DH2020_038572</name>
</gene>
<evidence type="ECO:0000256" key="2">
    <source>
        <dbReference type="ARBA" id="ARBA00006787"/>
    </source>
</evidence>
<organism evidence="6 7">
    <name type="scientific">Rehmannia glutinosa</name>
    <name type="common">Chinese foxglove</name>
    <dbReference type="NCBI Taxonomy" id="99300"/>
    <lineage>
        <taxon>Eukaryota</taxon>
        <taxon>Viridiplantae</taxon>
        <taxon>Streptophyta</taxon>
        <taxon>Embryophyta</taxon>
        <taxon>Tracheophyta</taxon>
        <taxon>Spermatophyta</taxon>
        <taxon>Magnoliopsida</taxon>
        <taxon>eudicotyledons</taxon>
        <taxon>Gunneridae</taxon>
        <taxon>Pentapetalae</taxon>
        <taxon>asterids</taxon>
        <taxon>lamiids</taxon>
        <taxon>Lamiales</taxon>
        <taxon>Orobanchaceae</taxon>
        <taxon>Rehmannieae</taxon>
        <taxon>Rehmannia</taxon>
    </lineage>
</organism>
<dbReference type="PANTHER" id="PTHR10543">
    <property type="entry name" value="BETA-CAROTENE DIOXYGENASE"/>
    <property type="match status" value="1"/>
</dbReference>
<protein>
    <recommendedName>
        <fullName evidence="8">Carotenoid cleavage dioxygenase</fullName>
    </recommendedName>
</protein>
<evidence type="ECO:0000256" key="3">
    <source>
        <dbReference type="ARBA" id="ARBA00022723"/>
    </source>
</evidence>
<proteinExistence type="inferred from homology"/>
<keyword evidence="5" id="KW-0408">Iron</keyword>
<dbReference type="EMBL" id="JABTTQ020001862">
    <property type="protein sequence ID" value="KAK6127698.1"/>
    <property type="molecule type" value="Genomic_DNA"/>
</dbReference>
<evidence type="ECO:0000313" key="7">
    <source>
        <dbReference type="Proteomes" id="UP001318860"/>
    </source>
</evidence>
<comment type="caution">
    <text evidence="6">The sequence shown here is derived from an EMBL/GenBank/DDBJ whole genome shotgun (WGS) entry which is preliminary data.</text>
</comment>
<evidence type="ECO:0000256" key="1">
    <source>
        <dbReference type="ARBA" id="ARBA00001954"/>
    </source>
</evidence>
<name>A0ABR0UZF3_REHGL</name>
<keyword evidence="4" id="KW-0560">Oxidoreductase</keyword>
<dbReference type="InterPro" id="IPR004294">
    <property type="entry name" value="Carotenoid_Oase"/>
</dbReference>
<keyword evidence="7" id="KW-1185">Reference proteome</keyword>
<reference evidence="6 7" key="1">
    <citation type="journal article" date="2021" name="Comput. Struct. Biotechnol. J.">
        <title>De novo genome assembly of the potent medicinal plant Rehmannia glutinosa using nanopore technology.</title>
        <authorList>
            <person name="Ma L."/>
            <person name="Dong C."/>
            <person name="Song C."/>
            <person name="Wang X."/>
            <person name="Zheng X."/>
            <person name="Niu Y."/>
            <person name="Chen S."/>
            <person name="Feng W."/>
        </authorList>
    </citation>
    <scope>NUCLEOTIDE SEQUENCE [LARGE SCALE GENOMIC DNA]</scope>
    <source>
        <strain evidence="6">DH-2019</strain>
    </source>
</reference>
<evidence type="ECO:0008006" key="8">
    <source>
        <dbReference type="Google" id="ProtNLM"/>
    </source>
</evidence>
<comment type="similarity">
    <text evidence="2">Belongs to the carotenoid oxygenase family.</text>
</comment>
<comment type="cofactor">
    <cofactor evidence="1">
        <name>Fe(2+)</name>
        <dbReference type="ChEBI" id="CHEBI:29033"/>
    </cofactor>
</comment>
<evidence type="ECO:0000256" key="4">
    <source>
        <dbReference type="ARBA" id="ARBA00022964"/>
    </source>
</evidence>
<keyword evidence="4" id="KW-0223">Dioxygenase</keyword>
<evidence type="ECO:0000313" key="6">
    <source>
        <dbReference type="EMBL" id="KAK6127698.1"/>
    </source>
</evidence>
<dbReference type="PANTHER" id="PTHR10543:SF46">
    <property type="entry name" value="CAROTENOID CLEAVAGE DIOXYGENASE 4, CHLOROPLASTIC-RELATED"/>
    <property type="match status" value="1"/>
</dbReference>
<sequence length="120" mass="13026">MRYVYAAITNHTSWVGVVKLDLELANVGGGDCTVASRLYGPGCNGGEPFFVPREPNNPSADEDDGYLVTYVYDEDTQISKFLVMDAKSPTLDIVAAVRLPQRVPDGFHGLFVSEGDLAKL</sequence>